<dbReference type="InterPro" id="IPR019775">
    <property type="entry name" value="WD40_repeat_CS"/>
</dbReference>
<dbReference type="InterPro" id="IPR000300">
    <property type="entry name" value="IPPc"/>
</dbReference>
<dbReference type="Gene3D" id="3.60.10.10">
    <property type="entry name" value="Endonuclease/exonuclease/phosphatase"/>
    <property type="match status" value="1"/>
</dbReference>
<dbReference type="InterPro" id="IPR036322">
    <property type="entry name" value="WD40_repeat_dom_sf"/>
</dbReference>
<dbReference type="GO" id="GO:0004439">
    <property type="term" value="F:phosphatidylinositol-4,5-bisphosphate 5-phosphatase activity"/>
    <property type="evidence" value="ECO:0007669"/>
    <property type="project" value="TreeGrafter"/>
</dbReference>
<dbReference type="SUPFAM" id="SSF50978">
    <property type="entry name" value="WD40 repeat-like"/>
    <property type="match status" value="1"/>
</dbReference>
<dbReference type="Proteomes" id="UP000070444">
    <property type="component" value="Unassembled WGS sequence"/>
</dbReference>
<dbReference type="InterPro" id="IPR001680">
    <property type="entry name" value="WD40_rpt"/>
</dbReference>
<feature type="compositionally biased region" description="Low complexity" evidence="4">
    <location>
        <begin position="125"/>
        <end position="143"/>
    </location>
</feature>
<feature type="region of interest" description="Disordered" evidence="4">
    <location>
        <begin position="1"/>
        <end position="52"/>
    </location>
</feature>
<dbReference type="STRING" id="796925.A0A137PET4"/>
<feature type="repeat" description="WD" evidence="3">
    <location>
        <begin position="626"/>
        <end position="667"/>
    </location>
</feature>
<feature type="compositionally biased region" description="Low complexity" evidence="4">
    <location>
        <begin position="171"/>
        <end position="183"/>
    </location>
</feature>
<feature type="region of interest" description="Disordered" evidence="4">
    <location>
        <begin position="226"/>
        <end position="297"/>
    </location>
</feature>
<dbReference type="OMA" id="CVFVKHK"/>
<feature type="compositionally biased region" description="Low complexity" evidence="4">
    <location>
        <begin position="328"/>
        <end position="352"/>
    </location>
</feature>
<dbReference type="OrthoDB" id="2248459at2759"/>
<dbReference type="AlphaFoldDB" id="A0A137PET4"/>
<reference evidence="6 7" key="1">
    <citation type="journal article" date="2015" name="Genome Biol. Evol.">
        <title>Phylogenomic analyses indicate that early fungi evolved digesting cell walls of algal ancestors of land plants.</title>
        <authorList>
            <person name="Chang Y."/>
            <person name="Wang S."/>
            <person name="Sekimoto S."/>
            <person name="Aerts A.L."/>
            <person name="Choi C."/>
            <person name="Clum A."/>
            <person name="LaButti K.M."/>
            <person name="Lindquist E.A."/>
            <person name="Yee Ngan C."/>
            <person name="Ohm R.A."/>
            <person name="Salamov A.A."/>
            <person name="Grigoriev I.V."/>
            <person name="Spatafora J.W."/>
            <person name="Berbee M.L."/>
        </authorList>
    </citation>
    <scope>NUCLEOTIDE SEQUENCE [LARGE SCALE GENOMIC DNA]</scope>
    <source>
        <strain evidence="6 7">NRRL 28638</strain>
    </source>
</reference>
<feature type="domain" description="Inositol polyphosphate-related phosphatase" evidence="5">
    <location>
        <begin position="772"/>
        <end position="1103"/>
    </location>
</feature>
<dbReference type="SMART" id="SM00320">
    <property type="entry name" value="WD40"/>
    <property type="match status" value="3"/>
</dbReference>
<evidence type="ECO:0000256" key="3">
    <source>
        <dbReference type="PROSITE-ProRule" id="PRU00221"/>
    </source>
</evidence>
<feature type="compositionally biased region" description="Polar residues" evidence="4">
    <location>
        <begin position="226"/>
        <end position="244"/>
    </location>
</feature>
<feature type="compositionally biased region" description="Polar residues" evidence="4">
    <location>
        <begin position="1"/>
        <end position="11"/>
    </location>
</feature>
<feature type="region of interest" description="Disordered" evidence="4">
    <location>
        <begin position="312"/>
        <end position="401"/>
    </location>
</feature>
<dbReference type="InterPro" id="IPR036691">
    <property type="entry name" value="Endo/exonu/phosph_ase_sf"/>
</dbReference>
<organism evidence="6 7">
    <name type="scientific">Conidiobolus coronatus (strain ATCC 28846 / CBS 209.66 / NRRL 28638)</name>
    <name type="common">Delacroixia coronata</name>
    <dbReference type="NCBI Taxonomy" id="796925"/>
    <lineage>
        <taxon>Eukaryota</taxon>
        <taxon>Fungi</taxon>
        <taxon>Fungi incertae sedis</taxon>
        <taxon>Zoopagomycota</taxon>
        <taxon>Entomophthoromycotina</taxon>
        <taxon>Entomophthoromycetes</taxon>
        <taxon>Entomophthorales</taxon>
        <taxon>Ancylistaceae</taxon>
        <taxon>Conidiobolus</taxon>
    </lineage>
</organism>
<dbReference type="GO" id="GO:0046856">
    <property type="term" value="P:phosphatidylinositol dephosphorylation"/>
    <property type="evidence" value="ECO:0007669"/>
    <property type="project" value="InterPro"/>
</dbReference>
<accession>A0A137PET4</accession>
<dbReference type="SMART" id="SM00128">
    <property type="entry name" value="IPPc"/>
    <property type="match status" value="1"/>
</dbReference>
<dbReference type="SUPFAM" id="SSF56219">
    <property type="entry name" value="DNase I-like"/>
    <property type="match status" value="1"/>
</dbReference>
<name>A0A137PET4_CONC2</name>
<proteinExistence type="predicted"/>
<dbReference type="PANTHER" id="PTHR11200:SF240">
    <property type="entry name" value="INOSITOL POLYPHOSPHATE 5-PHOSPHATASE C9G1.10C-RELATED"/>
    <property type="match status" value="1"/>
</dbReference>
<dbReference type="InterPro" id="IPR046985">
    <property type="entry name" value="IP5"/>
</dbReference>
<evidence type="ECO:0000256" key="2">
    <source>
        <dbReference type="ARBA" id="ARBA00022737"/>
    </source>
</evidence>
<feature type="compositionally biased region" description="Polar residues" evidence="4">
    <location>
        <begin position="32"/>
        <end position="44"/>
    </location>
</feature>
<keyword evidence="2" id="KW-0677">Repeat</keyword>
<feature type="region of interest" description="Disordered" evidence="4">
    <location>
        <begin position="111"/>
        <end position="155"/>
    </location>
</feature>
<feature type="compositionally biased region" description="Low complexity" evidence="4">
    <location>
        <begin position="12"/>
        <end position="31"/>
    </location>
</feature>
<keyword evidence="1 3" id="KW-0853">WD repeat</keyword>
<feature type="compositionally biased region" description="Polar residues" evidence="4">
    <location>
        <begin position="318"/>
        <end position="327"/>
    </location>
</feature>
<evidence type="ECO:0000256" key="1">
    <source>
        <dbReference type="ARBA" id="ARBA00022574"/>
    </source>
</evidence>
<dbReference type="Gene3D" id="2.130.10.10">
    <property type="entry name" value="YVTN repeat-like/Quinoprotein amine dehydrogenase"/>
    <property type="match status" value="1"/>
</dbReference>
<dbReference type="PANTHER" id="PTHR11200">
    <property type="entry name" value="INOSITOL 5-PHOSPHATASE"/>
    <property type="match status" value="1"/>
</dbReference>
<dbReference type="InterPro" id="IPR015943">
    <property type="entry name" value="WD40/YVTN_repeat-like_dom_sf"/>
</dbReference>
<protein>
    <submittedName>
        <fullName evidence="6">DNase I-like protein</fullName>
    </submittedName>
</protein>
<dbReference type="EMBL" id="KQ964436">
    <property type="protein sequence ID" value="KXN73461.1"/>
    <property type="molecule type" value="Genomic_DNA"/>
</dbReference>
<feature type="compositionally biased region" description="Polar residues" evidence="4">
    <location>
        <begin position="251"/>
        <end position="261"/>
    </location>
</feature>
<sequence length="1172" mass="130115">MSLLNKNNPFESNSSEGNTNSSNSSFQKSSSLGLENTSNSNSQLEGFIIPNSKVNSVTSRQLDSSSNSINSKLPAGWTTIENNLNFKQKLNTSNSSNNSSTSSLLNDIGFTPSTVKKKPPPVPAKPSYLSPTLLSPTSESNSSHGSYDYLLSPESPTPKVNELSKKFETISTSTLDSSNSSSTKGFIPMPSKTFPPAPTLESPSSQKPISLVQKPVVGLRKLVLKNGSSSSGTSDNPFADSNISDIKPDPETQSQPPQHTSLLPPELPVRPSTHPILPKKPPPPALPTKITSHTTQSGSIVNLPIVISPSENDDYQPFNGNIKQTITSPPSLSSSPCVSPLFPPLSSSLPTKPILPPKPSQSNPGSSTPKPALPPKPRLSHGRKGSSSIYSSSPTSPPLLPSVLPSDTVLLQSRVSKDHKLPLLDTNRANRSKPRLNYVSIFPKNPVKCFTLCCHTVCTGSHSLKMWSPVTGDNTFAISAGEQKVTAVCFRPSRLMEEEGKFVWYGLTDGQLGCANVLNGQVVDRKLSAHNYPILAILKYKNLLWTIDEMGTLNIWGDNSQNSLNIHTASSFDFKLRSTNLLITKNSIPIIVGDELWVTTGKTLQVYTPLQEDVGNCLSPLHTLDLGSAESPFTCIAYHPKRRRVYTGHLDGRLTIWNANTYTRIGTIVLNSYRIGALLIVANQYLWVAVTRKIYVFDISRLDAWVLIKEWEAHDSPIIDLVIDHSSLFKLSKLQVGSLGENGRVQIWDGLMTDDWQSRELETKQENYCKIRDINTLICSWNIDAIKPSDLATSTNVNFLEQWLTPGDILPDIIVVGFQEAVDLESKRVTAKAILKKMTTDSGDITQRYKLWQDRLTRVLHSAYPSEAYSLIECQNLVGLFSCVFVKEKELPNVRNLSVSLLKTGFGGYHGNKGGISIRFTLDDTALCFVNCHLAAGQTQIQNRNTDVANILKKTNFDPVPSEGVFVDGGDASQILDHEICFVSGDLNYRIDLDKASILEYIHAKQFSELIKYDQLYQLRSGIKPFILRLFSESEIKFSPTYKYDPFTNNYDTSEKQRSPAWCDRILYRGKSIRHLEYSRFECDASDHRPIRGLFKCSIKSIIPDRLNKLKGEISKVWDTHVERLMDRQMIDWFSQRGYTPDKAKLTLEKCKFDFNLASKVLFEESREELGL</sequence>
<dbReference type="Pfam" id="PF22669">
    <property type="entry name" value="Exo_endo_phos2"/>
    <property type="match status" value="1"/>
</dbReference>
<dbReference type="PROSITE" id="PS50082">
    <property type="entry name" value="WD_REPEATS_2"/>
    <property type="match status" value="1"/>
</dbReference>
<evidence type="ECO:0000256" key="4">
    <source>
        <dbReference type="SAM" id="MobiDB-lite"/>
    </source>
</evidence>
<keyword evidence="7" id="KW-1185">Reference proteome</keyword>
<evidence type="ECO:0000259" key="5">
    <source>
        <dbReference type="SMART" id="SM00128"/>
    </source>
</evidence>
<feature type="region of interest" description="Disordered" evidence="4">
    <location>
        <begin position="171"/>
        <end position="211"/>
    </location>
</feature>
<gene>
    <name evidence="6" type="ORF">CONCODRAFT_77327</name>
</gene>
<dbReference type="PROSITE" id="PS00678">
    <property type="entry name" value="WD_REPEATS_1"/>
    <property type="match status" value="1"/>
</dbReference>
<evidence type="ECO:0000313" key="7">
    <source>
        <dbReference type="Proteomes" id="UP000070444"/>
    </source>
</evidence>
<evidence type="ECO:0000313" key="6">
    <source>
        <dbReference type="EMBL" id="KXN73461.1"/>
    </source>
</evidence>